<dbReference type="EMBL" id="CAJOBH010261687">
    <property type="protein sequence ID" value="CAF5156181.1"/>
    <property type="molecule type" value="Genomic_DNA"/>
</dbReference>
<dbReference type="InterPro" id="IPR002372">
    <property type="entry name" value="PQQ_rpt_dom"/>
</dbReference>
<name>A0A8S3GAW6_9BILA</name>
<comment type="caution">
    <text evidence="2">The sequence shown here is derived from an EMBL/GenBank/DDBJ whole genome shotgun (WGS) entry which is preliminary data.</text>
</comment>
<accession>A0A8S3GAW6</accession>
<organism evidence="2 3">
    <name type="scientific">Rotaria magnacalcarata</name>
    <dbReference type="NCBI Taxonomy" id="392030"/>
    <lineage>
        <taxon>Eukaryota</taxon>
        <taxon>Metazoa</taxon>
        <taxon>Spiralia</taxon>
        <taxon>Gnathifera</taxon>
        <taxon>Rotifera</taxon>
        <taxon>Eurotatoria</taxon>
        <taxon>Bdelloidea</taxon>
        <taxon>Philodinida</taxon>
        <taxon>Philodinidae</taxon>
        <taxon>Rotaria</taxon>
    </lineage>
</organism>
<dbReference type="SUPFAM" id="SSF50998">
    <property type="entry name" value="Quinoprotein alcohol dehydrogenase-like"/>
    <property type="match status" value="1"/>
</dbReference>
<dbReference type="AlphaFoldDB" id="A0A8S3GAW6"/>
<dbReference type="InterPro" id="IPR011047">
    <property type="entry name" value="Quinoprotein_ADH-like_sf"/>
</dbReference>
<evidence type="ECO:0000313" key="2">
    <source>
        <dbReference type="EMBL" id="CAF5156181.1"/>
    </source>
</evidence>
<sequence length="77" mass="8505">SSCASSPQLSADNCRLYVASLGGDVFAFQSDDGKLLWKQPLDKAIFSTIAIWNEKFLLVGCVDQTLYCLDSRNGQKR</sequence>
<gene>
    <name evidence="2" type="ORF">BYL167_LOCUS73462</name>
</gene>
<proteinExistence type="predicted"/>
<evidence type="ECO:0000313" key="3">
    <source>
        <dbReference type="Proteomes" id="UP000681967"/>
    </source>
</evidence>
<reference evidence="2" key="1">
    <citation type="submission" date="2021-02" db="EMBL/GenBank/DDBJ databases">
        <authorList>
            <person name="Nowell W R."/>
        </authorList>
    </citation>
    <scope>NUCLEOTIDE SEQUENCE</scope>
</reference>
<protein>
    <recommendedName>
        <fullName evidence="1">Pyrrolo-quinoline quinone repeat domain-containing protein</fullName>
    </recommendedName>
</protein>
<dbReference type="Proteomes" id="UP000681967">
    <property type="component" value="Unassembled WGS sequence"/>
</dbReference>
<feature type="non-terminal residue" evidence="2">
    <location>
        <position position="1"/>
    </location>
</feature>
<dbReference type="InterPro" id="IPR015943">
    <property type="entry name" value="WD40/YVTN_repeat-like_dom_sf"/>
</dbReference>
<dbReference type="Pfam" id="PF13360">
    <property type="entry name" value="PQQ_2"/>
    <property type="match status" value="1"/>
</dbReference>
<dbReference type="Gene3D" id="2.130.10.10">
    <property type="entry name" value="YVTN repeat-like/Quinoprotein amine dehydrogenase"/>
    <property type="match status" value="1"/>
</dbReference>
<evidence type="ECO:0000259" key="1">
    <source>
        <dbReference type="Pfam" id="PF13360"/>
    </source>
</evidence>
<feature type="domain" description="Pyrrolo-quinoline quinone repeat" evidence="1">
    <location>
        <begin position="10"/>
        <end position="76"/>
    </location>
</feature>